<protein>
    <submittedName>
        <fullName evidence="10">ABC transporter</fullName>
    </submittedName>
</protein>
<evidence type="ECO:0000256" key="6">
    <source>
        <dbReference type="ARBA" id="ARBA00022840"/>
    </source>
</evidence>
<dbReference type="SMART" id="SM00382">
    <property type="entry name" value="AAA"/>
    <property type="match status" value="2"/>
</dbReference>
<dbReference type="Pfam" id="PF00005">
    <property type="entry name" value="ABC_tran"/>
    <property type="match status" value="2"/>
</dbReference>
<feature type="domain" description="ABC transporter" evidence="9">
    <location>
        <begin position="280"/>
        <end position="505"/>
    </location>
</feature>
<dbReference type="EMBL" id="JEOB01000003">
    <property type="protein sequence ID" value="EXM38897.1"/>
    <property type="molecule type" value="Genomic_DNA"/>
</dbReference>
<dbReference type="SUPFAM" id="SSF52540">
    <property type="entry name" value="P-loop containing nucleoside triphosphate hydrolases"/>
    <property type="match status" value="2"/>
</dbReference>
<keyword evidence="7" id="KW-1278">Translocase</keyword>
<dbReference type="Gene3D" id="3.40.50.300">
    <property type="entry name" value="P-loop containing nucleotide triphosphate hydrolases"/>
    <property type="match status" value="2"/>
</dbReference>
<evidence type="ECO:0000256" key="7">
    <source>
        <dbReference type="ARBA" id="ARBA00022967"/>
    </source>
</evidence>
<reference evidence="10 11" key="1">
    <citation type="submission" date="2013-06" db="EMBL/GenBank/DDBJ databases">
        <title>Rumen cellulosomics: divergent fiber-degrading strategies revealed by comparative genome-wide analysis of six Ruminococcal strains.</title>
        <authorList>
            <person name="Dassa B."/>
            <person name="Borovok I."/>
            <person name="Lamed R."/>
            <person name="Flint H."/>
            <person name="Yeoman C.J."/>
            <person name="White B."/>
            <person name="Bayer E.A."/>
        </authorList>
    </citation>
    <scope>NUCLEOTIDE SEQUENCE [LARGE SCALE GENOMIC DNA]</scope>
    <source>
        <strain evidence="10 11">SY3</strain>
    </source>
</reference>
<evidence type="ECO:0000313" key="10">
    <source>
        <dbReference type="EMBL" id="EXM38897.1"/>
    </source>
</evidence>
<evidence type="ECO:0000313" key="11">
    <source>
        <dbReference type="Proteomes" id="UP000021369"/>
    </source>
</evidence>
<dbReference type="InterPro" id="IPR015856">
    <property type="entry name" value="ABC_transpr_CbiO/EcfA_su"/>
</dbReference>
<dbReference type="GO" id="GO:0005524">
    <property type="term" value="F:ATP binding"/>
    <property type="evidence" value="ECO:0007669"/>
    <property type="project" value="UniProtKB-KW"/>
</dbReference>
<dbReference type="InterPro" id="IPR003593">
    <property type="entry name" value="AAA+_ATPase"/>
</dbReference>
<sequence length="529" mass="57340">MDAVWCEGLTFRYNDAKAPAIEGIDLKIGRGELVLLMGRSGCGKTTLLKLLKPEIAPFGELSGNISLLGKKAESPQPMVGYAAQLPEESFVSDRVYGEIMFAPENAGLSAEKVRRAAAETITRFGLGKLLDRKLDELSGGEKQLVSLCAALVMQPEILLLDEPFSRLDPVTAEDISSLILRLNREAGTTVIIAEHSTELLFAECDRVILMENGRITADTSPREMCGVSAAESFLPAAARVFAGHEKCPLTVREGRKMLGEIPHEREVPLPEVGNFGEEALRADGLRFALERRGDDILEGVDMVLHRGEHLALIGANGSGKTTLLRCLAGLCRAYSGTVRAFGKRIKKPSPLIAMLPQEARDIFIQPTVREDYIFALKAMEKPEERADEMLGMMGCEHLADVHPYDLSGGETQLCALGRVLLCEPDILLLDEPTKGLDAVSRRAFGDMIRRLCGEGKAVLTVTHDLESAAEFADSCAILCGGRVESLMPAGEFFAGAGYLSTAAGRIARGEVENAYTVERLRRALWGAGL</sequence>
<comment type="caution">
    <text evidence="10">The sequence shown here is derived from an EMBL/GenBank/DDBJ whole genome shotgun (WGS) entry which is preliminary data.</text>
</comment>
<feature type="domain" description="ABC transporter" evidence="9">
    <location>
        <begin position="4"/>
        <end position="237"/>
    </location>
</feature>
<keyword evidence="3" id="KW-0813">Transport</keyword>
<dbReference type="PANTHER" id="PTHR43553">
    <property type="entry name" value="HEAVY METAL TRANSPORTER"/>
    <property type="match status" value="1"/>
</dbReference>
<dbReference type="AlphaFoldDB" id="A0A011V0C0"/>
<evidence type="ECO:0000256" key="4">
    <source>
        <dbReference type="ARBA" id="ARBA00022475"/>
    </source>
</evidence>
<dbReference type="GO" id="GO:0016887">
    <property type="term" value="F:ATP hydrolysis activity"/>
    <property type="evidence" value="ECO:0007669"/>
    <property type="project" value="InterPro"/>
</dbReference>
<keyword evidence="5" id="KW-0547">Nucleotide-binding</keyword>
<evidence type="ECO:0000256" key="8">
    <source>
        <dbReference type="ARBA" id="ARBA00023136"/>
    </source>
</evidence>
<dbReference type="InterPro" id="IPR017871">
    <property type="entry name" value="ABC_transporter-like_CS"/>
</dbReference>
<dbReference type="InterPro" id="IPR050095">
    <property type="entry name" value="ECF_ABC_transporter_ATP-bd"/>
</dbReference>
<keyword evidence="4" id="KW-1003">Cell membrane</keyword>
<comment type="subcellular location">
    <subcellularLocation>
        <location evidence="1">Cell membrane</location>
        <topology evidence="1">Peripheral membrane protein</topology>
    </subcellularLocation>
</comment>
<keyword evidence="11" id="KW-1185">Reference proteome</keyword>
<dbReference type="RefSeq" id="WP_037288193.1">
    <property type="nucleotide sequence ID" value="NZ_JEOB01000003.1"/>
</dbReference>
<proteinExistence type="inferred from homology"/>
<dbReference type="InterPro" id="IPR027417">
    <property type="entry name" value="P-loop_NTPase"/>
</dbReference>
<comment type="similarity">
    <text evidence="2">Belongs to the ABC transporter superfamily.</text>
</comment>
<evidence type="ECO:0000256" key="2">
    <source>
        <dbReference type="ARBA" id="ARBA00005417"/>
    </source>
</evidence>
<keyword evidence="8" id="KW-0472">Membrane</keyword>
<gene>
    <name evidence="10" type="ORF">RASY3_11225</name>
</gene>
<evidence type="ECO:0000256" key="1">
    <source>
        <dbReference type="ARBA" id="ARBA00004202"/>
    </source>
</evidence>
<dbReference type="PROSITE" id="PS00211">
    <property type="entry name" value="ABC_TRANSPORTER_1"/>
    <property type="match status" value="1"/>
</dbReference>
<dbReference type="OrthoDB" id="501320at2"/>
<dbReference type="InterPro" id="IPR003439">
    <property type="entry name" value="ABC_transporter-like_ATP-bd"/>
</dbReference>
<evidence type="ECO:0000256" key="5">
    <source>
        <dbReference type="ARBA" id="ARBA00022741"/>
    </source>
</evidence>
<name>A0A011V0C0_RUMAL</name>
<dbReference type="PANTHER" id="PTHR43553:SF24">
    <property type="entry name" value="ENERGY-COUPLING FACTOR TRANSPORTER ATP-BINDING PROTEIN ECFA1"/>
    <property type="match status" value="1"/>
</dbReference>
<evidence type="ECO:0000256" key="3">
    <source>
        <dbReference type="ARBA" id="ARBA00022448"/>
    </source>
</evidence>
<keyword evidence="6" id="KW-0067">ATP-binding</keyword>
<dbReference type="GO" id="GO:0043190">
    <property type="term" value="C:ATP-binding cassette (ABC) transporter complex"/>
    <property type="evidence" value="ECO:0007669"/>
    <property type="project" value="TreeGrafter"/>
</dbReference>
<dbReference type="PROSITE" id="PS50893">
    <property type="entry name" value="ABC_TRANSPORTER_2"/>
    <property type="match status" value="2"/>
</dbReference>
<evidence type="ECO:0000259" key="9">
    <source>
        <dbReference type="PROSITE" id="PS50893"/>
    </source>
</evidence>
<dbReference type="CDD" id="cd03225">
    <property type="entry name" value="ABC_cobalt_CbiO_domain1"/>
    <property type="match status" value="2"/>
</dbReference>
<accession>A0A011V0C0</accession>
<organism evidence="10 11">
    <name type="scientific">Ruminococcus albus SY3</name>
    <dbReference type="NCBI Taxonomy" id="1341156"/>
    <lineage>
        <taxon>Bacteria</taxon>
        <taxon>Bacillati</taxon>
        <taxon>Bacillota</taxon>
        <taxon>Clostridia</taxon>
        <taxon>Eubacteriales</taxon>
        <taxon>Oscillospiraceae</taxon>
        <taxon>Ruminococcus</taxon>
    </lineage>
</organism>
<dbReference type="GO" id="GO:0042626">
    <property type="term" value="F:ATPase-coupled transmembrane transporter activity"/>
    <property type="evidence" value="ECO:0007669"/>
    <property type="project" value="TreeGrafter"/>
</dbReference>
<dbReference type="PATRIC" id="fig|1341156.4.peg.2190"/>
<dbReference type="Proteomes" id="UP000021369">
    <property type="component" value="Unassembled WGS sequence"/>
</dbReference>